<gene>
    <name evidence="1" type="ORF">OTU49_011627</name>
</gene>
<proteinExistence type="predicted"/>
<comment type="caution">
    <text evidence="1">The sequence shown here is derived from an EMBL/GenBank/DDBJ whole genome shotgun (WGS) entry which is preliminary data.</text>
</comment>
<organism evidence="1 2">
    <name type="scientific">Cherax quadricarinatus</name>
    <name type="common">Australian red claw crayfish</name>
    <dbReference type="NCBI Taxonomy" id="27406"/>
    <lineage>
        <taxon>Eukaryota</taxon>
        <taxon>Metazoa</taxon>
        <taxon>Ecdysozoa</taxon>
        <taxon>Arthropoda</taxon>
        <taxon>Crustacea</taxon>
        <taxon>Multicrustacea</taxon>
        <taxon>Malacostraca</taxon>
        <taxon>Eumalacostraca</taxon>
        <taxon>Eucarida</taxon>
        <taxon>Decapoda</taxon>
        <taxon>Pleocyemata</taxon>
        <taxon>Astacidea</taxon>
        <taxon>Parastacoidea</taxon>
        <taxon>Parastacidae</taxon>
        <taxon>Cherax</taxon>
    </lineage>
</organism>
<name>A0AAW0W407_CHEQU</name>
<protein>
    <submittedName>
        <fullName evidence="1">Uncharacterized protein</fullName>
    </submittedName>
</protein>
<dbReference type="AlphaFoldDB" id="A0AAW0W407"/>
<dbReference type="EMBL" id="JARKIK010000088">
    <property type="protein sequence ID" value="KAK8723957.1"/>
    <property type="molecule type" value="Genomic_DNA"/>
</dbReference>
<evidence type="ECO:0000313" key="1">
    <source>
        <dbReference type="EMBL" id="KAK8723957.1"/>
    </source>
</evidence>
<reference evidence="1 2" key="1">
    <citation type="journal article" date="2024" name="BMC Genomics">
        <title>Genome assembly of redclaw crayfish (Cherax quadricarinatus) provides insights into its immune adaptation and hypoxia tolerance.</title>
        <authorList>
            <person name="Liu Z."/>
            <person name="Zheng J."/>
            <person name="Li H."/>
            <person name="Fang K."/>
            <person name="Wang S."/>
            <person name="He J."/>
            <person name="Zhou D."/>
            <person name="Weng S."/>
            <person name="Chi M."/>
            <person name="Gu Z."/>
            <person name="He J."/>
            <person name="Li F."/>
            <person name="Wang M."/>
        </authorList>
    </citation>
    <scope>NUCLEOTIDE SEQUENCE [LARGE SCALE GENOMIC DNA]</scope>
    <source>
        <strain evidence="1">ZL_2023a</strain>
    </source>
</reference>
<dbReference type="Proteomes" id="UP001445076">
    <property type="component" value="Unassembled WGS sequence"/>
</dbReference>
<keyword evidence="2" id="KW-1185">Reference proteome</keyword>
<feature type="non-terminal residue" evidence="1">
    <location>
        <position position="107"/>
    </location>
</feature>
<feature type="non-terminal residue" evidence="1">
    <location>
        <position position="1"/>
    </location>
</feature>
<accession>A0AAW0W407</accession>
<sequence length="107" mass="11931">ARRQYVTLTPPPPVLYFIMISSDESSDNEALHRELLQEIDGIDSFMEGMCHRKTELASAVAGARSLLVGLRSVITELKGKSQAVLRKNSQCEALELPRQTQQFNVVT</sequence>
<evidence type="ECO:0000313" key="2">
    <source>
        <dbReference type="Proteomes" id="UP001445076"/>
    </source>
</evidence>